<accession>A0AAN9XGS5</accession>
<sequence length="196" mass="22154">MEGRIASWWPAHEALMSKSHLHLEFELDEEIRKAIVKPIMDIVSSSFVEPFMINDHRGICKEGVCDDIECQEAAGLERDTWNFEGKGNMESNRDVLGVVETHVVSRKEKWFLFESVQKMLSGHENLMIQWSQNLEHKEASGWPHDSVCGVLANKINIQELEVQGASCEKEDVTKRVTGGLQEVGNDGESRCAVCIK</sequence>
<reference evidence="1 2" key="1">
    <citation type="submission" date="2024-01" db="EMBL/GenBank/DDBJ databases">
        <title>The genomes of 5 underutilized Papilionoideae crops provide insights into root nodulation and disease resistanc.</title>
        <authorList>
            <person name="Jiang F."/>
        </authorList>
    </citation>
    <scope>NUCLEOTIDE SEQUENCE [LARGE SCALE GENOMIC DNA]</scope>
    <source>
        <strain evidence="1">DUOXIRENSHENG_FW03</strain>
        <tissue evidence="1">Leaves</tissue>
    </source>
</reference>
<dbReference type="EMBL" id="JAYMYS010000005">
    <property type="protein sequence ID" value="KAK7391238.1"/>
    <property type="molecule type" value="Genomic_DNA"/>
</dbReference>
<gene>
    <name evidence="1" type="ORF">VNO78_19650</name>
</gene>
<name>A0AAN9XGS5_PSOTE</name>
<evidence type="ECO:0000313" key="1">
    <source>
        <dbReference type="EMBL" id="KAK7391238.1"/>
    </source>
</evidence>
<evidence type="ECO:0000313" key="2">
    <source>
        <dbReference type="Proteomes" id="UP001386955"/>
    </source>
</evidence>
<organism evidence="1 2">
    <name type="scientific">Psophocarpus tetragonolobus</name>
    <name type="common">Winged bean</name>
    <name type="synonym">Dolichos tetragonolobus</name>
    <dbReference type="NCBI Taxonomy" id="3891"/>
    <lineage>
        <taxon>Eukaryota</taxon>
        <taxon>Viridiplantae</taxon>
        <taxon>Streptophyta</taxon>
        <taxon>Embryophyta</taxon>
        <taxon>Tracheophyta</taxon>
        <taxon>Spermatophyta</taxon>
        <taxon>Magnoliopsida</taxon>
        <taxon>eudicotyledons</taxon>
        <taxon>Gunneridae</taxon>
        <taxon>Pentapetalae</taxon>
        <taxon>rosids</taxon>
        <taxon>fabids</taxon>
        <taxon>Fabales</taxon>
        <taxon>Fabaceae</taxon>
        <taxon>Papilionoideae</taxon>
        <taxon>50 kb inversion clade</taxon>
        <taxon>NPAAA clade</taxon>
        <taxon>indigoferoid/millettioid clade</taxon>
        <taxon>Phaseoleae</taxon>
        <taxon>Psophocarpus</taxon>
    </lineage>
</organism>
<keyword evidence="2" id="KW-1185">Reference proteome</keyword>
<dbReference type="AlphaFoldDB" id="A0AAN9XGS5"/>
<dbReference type="Proteomes" id="UP001386955">
    <property type="component" value="Unassembled WGS sequence"/>
</dbReference>
<protein>
    <submittedName>
        <fullName evidence="1">Uncharacterized protein</fullName>
    </submittedName>
</protein>
<proteinExistence type="predicted"/>
<comment type="caution">
    <text evidence="1">The sequence shown here is derived from an EMBL/GenBank/DDBJ whole genome shotgun (WGS) entry which is preliminary data.</text>
</comment>